<feature type="compositionally biased region" description="Low complexity" evidence="2">
    <location>
        <begin position="238"/>
        <end position="247"/>
    </location>
</feature>
<evidence type="ECO:0000313" key="4">
    <source>
        <dbReference type="Proteomes" id="UP000278143"/>
    </source>
</evidence>
<dbReference type="Gene3D" id="3.60.10.10">
    <property type="entry name" value="Endonuclease/exonuclease/phosphatase"/>
    <property type="match status" value="1"/>
</dbReference>
<feature type="compositionally biased region" description="Basic and acidic residues" evidence="2">
    <location>
        <begin position="154"/>
        <end position="167"/>
    </location>
</feature>
<feature type="coiled-coil region" evidence="1">
    <location>
        <begin position="74"/>
        <end position="101"/>
    </location>
</feature>
<feature type="compositionally biased region" description="Basic residues" evidence="2">
    <location>
        <begin position="135"/>
        <end position="145"/>
    </location>
</feature>
<gene>
    <name evidence="3" type="ORF">SYNPS1DRAFT_22337</name>
</gene>
<organism evidence="3 4">
    <name type="scientific">Syncephalis pseudoplumigaleata</name>
    <dbReference type="NCBI Taxonomy" id="1712513"/>
    <lineage>
        <taxon>Eukaryota</taxon>
        <taxon>Fungi</taxon>
        <taxon>Fungi incertae sedis</taxon>
        <taxon>Zoopagomycota</taxon>
        <taxon>Zoopagomycotina</taxon>
        <taxon>Zoopagomycetes</taxon>
        <taxon>Zoopagales</taxon>
        <taxon>Piptocephalidaceae</taxon>
        <taxon>Syncephalis</taxon>
    </lineage>
</organism>
<dbReference type="OrthoDB" id="418748at2759"/>
<feature type="region of interest" description="Disordered" evidence="2">
    <location>
        <begin position="115"/>
        <end position="286"/>
    </location>
</feature>
<dbReference type="SUPFAM" id="SSF56219">
    <property type="entry name" value="DNase I-like"/>
    <property type="match status" value="1"/>
</dbReference>
<reference evidence="4" key="1">
    <citation type="journal article" date="2018" name="Nat. Microbiol.">
        <title>Leveraging single-cell genomics to expand the fungal tree of life.</title>
        <authorList>
            <person name="Ahrendt S.R."/>
            <person name="Quandt C.A."/>
            <person name="Ciobanu D."/>
            <person name="Clum A."/>
            <person name="Salamov A."/>
            <person name="Andreopoulos B."/>
            <person name="Cheng J.F."/>
            <person name="Woyke T."/>
            <person name="Pelin A."/>
            <person name="Henrissat B."/>
            <person name="Reynolds N.K."/>
            <person name="Benny G.L."/>
            <person name="Smith M.E."/>
            <person name="James T.Y."/>
            <person name="Grigoriev I.V."/>
        </authorList>
    </citation>
    <scope>NUCLEOTIDE SEQUENCE [LARGE SCALE GENOMIC DNA]</scope>
    <source>
        <strain evidence="4">Benny S71-1</strain>
    </source>
</reference>
<dbReference type="AlphaFoldDB" id="A0A4P9Z060"/>
<feature type="compositionally biased region" description="Basic and acidic residues" evidence="2">
    <location>
        <begin position="115"/>
        <end position="124"/>
    </location>
</feature>
<evidence type="ECO:0000256" key="1">
    <source>
        <dbReference type="SAM" id="Coils"/>
    </source>
</evidence>
<keyword evidence="4" id="KW-1185">Reference proteome</keyword>
<name>A0A4P9Z060_9FUNG</name>
<keyword evidence="1" id="KW-0175">Coiled coil</keyword>
<accession>A0A4P9Z060</accession>
<dbReference type="InterPro" id="IPR036691">
    <property type="entry name" value="Endo/exonu/phosph_ase_sf"/>
</dbReference>
<sequence length="691" mass="77143">MKRTPYGLARGMLASAGVQTKRIANILYTRNGVAQFLVDADYADEFINLLAGTGLVYQPNYDWAAETVRPGSSDEVAQKAKEQLQQQAKQILDRLEPAAQKKILDAWRATSEADGKLRFSKEPAKQATKPNLTKAQRRRANRNRKSAQAQQKKPGKETNETPVKEVEADQPENDNQATTENTEMETESVEEGEIAREEPMEMETTETAEKEPEQSQQTAEQAAGKPADEEETADQTDETPPQSQSPSPQLPPSEWTLDMFILGKRSAPTPNASCVQEDRRPRLSDQSGLDLDASILGGLSTNELPPEAAAADATLNVKSLANAADEVAATVIDAGRADVVVTTETKLRPDSAFPHRYVVMASTVPMEDNELRKQQQGRGGVAVMVGPRWRELVHPIEMDEKGRYIIFAVGEWTIIGVYFSRQDLNTTDLHEALDAISDAVKKTIRQLVRHKKRTAYQEFMTELEDNSHADINTETVRATEEHFSKVFAGLPCDTDTQRRERQRLEQLTLPESDLASLTEALSEEEVRTTVRTMATKKAPGKDGISPELLKAAEGGFQPERGTLDQIASLLELQRSQTTEFLCRNGIQQGSSISPWLYTIFMNDLTESLTQPEEVLAMFPEDGKSHPIDVILQKINVYHFKDRRFRVVMSILSEVAYHDHKLNRQLYQHIANLLSSPPAAPDRSRRLALPYI</sequence>
<feature type="compositionally biased region" description="Acidic residues" evidence="2">
    <location>
        <begin position="228"/>
        <end position="237"/>
    </location>
</feature>
<evidence type="ECO:0000313" key="3">
    <source>
        <dbReference type="EMBL" id="RKP25764.1"/>
    </source>
</evidence>
<evidence type="ECO:0000256" key="2">
    <source>
        <dbReference type="SAM" id="MobiDB-lite"/>
    </source>
</evidence>
<protein>
    <submittedName>
        <fullName evidence="3">Uncharacterized protein</fullName>
    </submittedName>
</protein>
<feature type="compositionally biased region" description="Acidic residues" evidence="2">
    <location>
        <begin position="182"/>
        <end position="192"/>
    </location>
</feature>
<dbReference type="EMBL" id="KZ989626">
    <property type="protein sequence ID" value="RKP25764.1"/>
    <property type="molecule type" value="Genomic_DNA"/>
</dbReference>
<proteinExistence type="predicted"/>
<dbReference type="Proteomes" id="UP000278143">
    <property type="component" value="Unassembled WGS sequence"/>
</dbReference>